<dbReference type="RefSeq" id="XP_018285707.1">
    <property type="nucleotide sequence ID" value="XM_018442690.1"/>
</dbReference>
<dbReference type="VEuPathDB" id="FungiDB:PHYBLDRAFT_72664"/>
<evidence type="ECO:0000256" key="1">
    <source>
        <dbReference type="SAM" id="SignalP"/>
    </source>
</evidence>
<gene>
    <name evidence="2" type="ORF">PHYBLDRAFT_72664</name>
</gene>
<dbReference type="InParanoid" id="A0A167KB93"/>
<organism evidence="2 3">
    <name type="scientific">Phycomyces blakesleeanus (strain ATCC 8743b / DSM 1359 / FGSC 10004 / NBRC 33097 / NRRL 1555)</name>
    <dbReference type="NCBI Taxonomy" id="763407"/>
    <lineage>
        <taxon>Eukaryota</taxon>
        <taxon>Fungi</taxon>
        <taxon>Fungi incertae sedis</taxon>
        <taxon>Mucoromycota</taxon>
        <taxon>Mucoromycotina</taxon>
        <taxon>Mucoromycetes</taxon>
        <taxon>Mucorales</taxon>
        <taxon>Phycomycetaceae</taxon>
        <taxon>Phycomyces</taxon>
    </lineage>
</organism>
<keyword evidence="1" id="KW-0732">Signal</keyword>
<reference evidence="3" key="1">
    <citation type="submission" date="2015-06" db="EMBL/GenBank/DDBJ databases">
        <title>Expansion of signal transduction pathways in fungi by whole-genome duplication.</title>
        <authorList>
            <consortium name="DOE Joint Genome Institute"/>
            <person name="Corrochano L.M."/>
            <person name="Kuo A."/>
            <person name="Marcet-Houben M."/>
            <person name="Polaino S."/>
            <person name="Salamov A."/>
            <person name="Villalobos J.M."/>
            <person name="Alvarez M.I."/>
            <person name="Avalos J."/>
            <person name="Benito E.P."/>
            <person name="Benoit I."/>
            <person name="Burger G."/>
            <person name="Camino L.P."/>
            <person name="Canovas D."/>
            <person name="Cerda-Olmedo E."/>
            <person name="Cheng J.-F."/>
            <person name="Dominguez A."/>
            <person name="Elias M."/>
            <person name="Eslava A.P."/>
            <person name="Glaser F."/>
            <person name="Grimwood J."/>
            <person name="Gutierrez G."/>
            <person name="Heitman J."/>
            <person name="Henrissat B."/>
            <person name="Iturriaga E.A."/>
            <person name="Lang B.F."/>
            <person name="Lavin J.L."/>
            <person name="Lee S."/>
            <person name="Li W."/>
            <person name="Lindquist E."/>
            <person name="Lopez-Garcia S."/>
            <person name="Luque E.M."/>
            <person name="Marcos A.T."/>
            <person name="Martin J."/>
            <person name="McCluskey K."/>
            <person name="Medina H.R."/>
            <person name="Miralles-Duran A."/>
            <person name="Miyazaki A."/>
            <person name="Munoz-Torres E."/>
            <person name="Oguiza J.A."/>
            <person name="Ohm R."/>
            <person name="Olmedo M."/>
            <person name="Orejas M."/>
            <person name="Ortiz-Castellanos L."/>
            <person name="Pisabarro A.G."/>
            <person name="Rodriguez-Romero J."/>
            <person name="Ruiz-Herrera J."/>
            <person name="Ruiz-Vazquez R."/>
            <person name="Sanz C."/>
            <person name="Schackwitz W."/>
            <person name="Schmutz J."/>
            <person name="Shahriari M."/>
            <person name="Shelest E."/>
            <person name="Silva-Franco F."/>
            <person name="Soanes D."/>
            <person name="Syed K."/>
            <person name="Tagua V.G."/>
            <person name="Talbot N.J."/>
            <person name="Thon M."/>
            <person name="De vries R.P."/>
            <person name="Wiebenga A."/>
            <person name="Yadav J.S."/>
            <person name="Braun E.L."/>
            <person name="Baker S."/>
            <person name="Garre V."/>
            <person name="Horwitz B."/>
            <person name="Torres-Martinez S."/>
            <person name="Idnurm A."/>
            <person name="Herrera-Estrella A."/>
            <person name="Gabaldon T."/>
            <person name="Grigoriev I.V."/>
        </authorList>
    </citation>
    <scope>NUCLEOTIDE SEQUENCE [LARGE SCALE GENOMIC DNA]</scope>
    <source>
        <strain evidence="3">NRRL 1555(-)</strain>
    </source>
</reference>
<evidence type="ECO:0000313" key="3">
    <source>
        <dbReference type="Proteomes" id="UP000077315"/>
    </source>
</evidence>
<protein>
    <submittedName>
        <fullName evidence="2">Uncharacterized protein</fullName>
    </submittedName>
</protein>
<accession>A0A167KB93</accession>
<keyword evidence="3" id="KW-1185">Reference proteome</keyword>
<dbReference type="AlphaFoldDB" id="A0A167KB93"/>
<name>A0A167KB93_PHYB8</name>
<evidence type="ECO:0000313" key="2">
    <source>
        <dbReference type="EMBL" id="OAD67667.1"/>
    </source>
</evidence>
<feature type="signal peptide" evidence="1">
    <location>
        <begin position="1"/>
        <end position="20"/>
    </location>
</feature>
<feature type="chain" id="PRO_5007889295" evidence="1">
    <location>
        <begin position="21"/>
        <end position="119"/>
    </location>
</feature>
<dbReference type="Proteomes" id="UP000077315">
    <property type="component" value="Unassembled WGS sequence"/>
</dbReference>
<sequence>MSKGIIIWKLAFLLTASVDHLLDHSKGRLEERRTVFGSTKSIFSKANLVICSDALKISQCMLVQDLNIFGGSYQKVFAMSLLAKTAGMVWNHDINAKENISNIPHQTIQDSTCPIPFSR</sequence>
<dbReference type="EMBL" id="KV440998">
    <property type="protein sequence ID" value="OAD67667.1"/>
    <property type="molecule type" value="Genomic_DNA"/>
</dbReference>
<dbReference type="GeneID" id="29003596"/>
<proteinExistence type="predicted"/>